<dbReference type="Pfam" id="PF08223">
    <property type="entry name" value="PaaX_C"/>
    <property type="match status" value="1"/>
</dbReference>
<dbReference type="InterPro" id="IPR048846">
    <property type="entry name" value="PaaX-like_central"/>
</dbReference>
<sequence length="279" mass="31543">MADEDDLTGRGRQPRALIVTVYGLYAREGGGWMSIAALIRMLAQCGVDAPSVRSAIFRLKRRGLLTSAKADGVAGYALSEEAYQILREGDRRIFERRRATTDEGWLLAVFSVPETERDKRHQLRSRLSWLGFGTVAAGVWIAPAHLLDETHDALERHGLSTYVNLFEVRHVAYADVAEQVAAWWDLTRLQALHQEFLDRYEPILEGYRARDSIDPAQAFTDYVAALTDWRRLPYSDPGLPLEVLPDDWNGVRAADIFFELHERLAKPAHHFAESALRGT</sequence>
<feature type="domain" description="Transcriptional repressor PaaX-like N-terminal" evidence="1">
    <location>
        <begin position="14"/>
        <end position="81"/>
    </location>
</feature>
<keyword evidence="5" id="KW-1185">Reference proteome</keyword>
<feature type="domain" description="Transcriptional repressor PaaX-like central Cas2-like" evidence="3">
    <location>
        <begin position="99"/>
        <end position="179"/>
    </location>
</feature>
<dbReference type="OrthoDB" id="2270427at2"/>
<evidence type="ECO:0000259" key="1">
    <source>
        <dbReference type="Pfam" id="PF07848"/>
    </source>
</evidence>
<dbReference type="Proteomes" id="UP000198683">
    <property type="component" value="Unassembled WGS sequence"/>
</dbReference>
<dbReference type="Gene3D" id="1.20.58.1460">
    <property type="match status" value="1"/>
</dbReference>
<evidence type="ECO:0000259" key="2">
    <source>
        <dbReference type="Pfam" id="PF08223"/>
    </source>
</evidence>
<dbReference type="GO" id="GO:0006351">
    <property type="term" value="P:DNA-templated transcription"/>
    <property type="evidence" value="ECO:0007669"/>
    <property type="project" value="InterPro"/>
</dbReference>
<evidence type="ECO:0000313" key="5">
    <source>
        <dbReference type="Proteomes" id="UP000198683"/>
    </source>
</evidence>
<dbReference type="InterPro" id="IPR012906">
    <property type="entry name" value="PaaX-like_N"/>
</dbReference>
<dbReference type="STRING" id="683260.SAMN05421874_10985"/>
<protein>
    <submittedName>
        <fullName evidence="4">Phenylacetic acid degradation operon negative regulatory protein</fullName>
    </submittedName>
</protein>
<evidence type="ECO:0000313" key="4">
    <source>
        <dbReference type="EMBL" id="SDK61818.1"/>
    </source>
</evidence>
<dbReference type="PANTHER" id="PTHR30319">
    <property type="entry name" value="PHENYLACETIC ACID REGULATOR-RELATED TRANSCRIPTIONAL REPRESSOR"/>
    <property type="match status" value="1"/>
</dbReference>
<dbReference type="Pfam" id="PF07848">
    <property type="entry name" value="PaaX"/>
    <property type="match status" value="1"/>
</dbReference>
<reference evidence="4 5" key="1">
    <citation type="submission" date="2016-10" db="EMBL/GenBank/DDBJ databases">
        <authorList>
            <person name="de Groot N.N."/>
        </authorList>
    </citation>
    <scope>NUCLEOTIDE SEQUENCE [LARGE SCALE GENOMIC DNA]</scope>
    <source>
        <strain evidence="4 5">CGMCC 4.5681</strain>
    </source>
</reference>
<dbReference type="InterPro" id="IPR013225">
    <property type="entry name" value="PaaX_C"/>
</dbReference>
<dbReference type="InterPro" id="IPR011965">
    <property type="entry name" value="PaaX_trns_reg"/>
</dbReference>
<dbReference type="Gene3D" id="3.30.70.2650">
    <property type="match status" value="1"/>
</dbReference>
<gene>
    <name evidence="4" type="ORF">SAMN05421874_10985</name>
</gene>
<feature type="domain" description="Transcriptional repressor PaaX-like C-terminal" evidence="2">
    <location>
        <begin position="184"/>
        <end position="273"/>
    </location>
</feature>
<dbReference type="InterPro" id="IPR036388">
    <property type="entry name" value="WH-like_DNA-bd_sf"/>
</dbReference>
<name>A0A1G9DD55_9ACTN</name>
<dbReference type="PIRSF" id="PIRSF020623">
    <property type="entry name" value="PaaX"/>
    <property type="match status" value="1"/>
</dbReference>
<proteinExistence type="predicted"/>
<dbReference type="Pfam" id="PF20803">
    <property type="entry name" value="PaaX_M"/>
    <property type="match status" value="1"/>
</dbReference>
<dbReference type="EMBL" id="FNFB01000009">
    <property type="protein sequence ID" value="SDK61818.1"/>
    <property type="molecule type" value="Genomic_DNA"/>
</dbReference>
<dbReference type="Gene3D" id="1.10.10.10">
    <property type="entry name" value="Winged helix-like DNA-binding domain superfamily/Winged helix DNA-binding domain"/>
    <property type="match status" value="1"/>
</dbReference>
<evidence type="ECO:0000259" key="3">
    <source>
        <dbReference type="Pfam" id="PF20803"/>
    </source>
</evidence>
<accession>A0A1G9DD55</accession>
<dbReference type="PANTHER" id="PTHR30319:SF1">
    <property type="entry name" value="TRANSCRIPTIONAL REPRESSOR PAAX"/>
    <property type="match status" value="1"/>
</dbReference>
<organism evidence="4 5">
    <name type="scientific">Nonomuraea maritima</name>
    <dbReference type="NCBI Taxonomy" id="683260"/>
    <lineage>
        <taxon>Bacteria</taxon>
        <taxon>Bacillati</taxon>
        <taxon>Actinomycetota</taxon>
        <taxon>Actinomycetes</taxon>
        <taxon>Streptosporangiales</taxon>
        <taxon>Streptosporangiaceae</taxon>
        <taxon>Nonomuraea</taxon>
    </lineage>
</organism>
<dbReference type="AlphaFoldDB" id="A0A1G9DD55"/>